<dbReference type="PROSITE" id="PS00761">
    <property type="entry name" value="SPASE_I_3"/>
    <property type="match status" value="1"/>
</dbReference>
<feature type="transmembrane region" description="Helical" evidence="6">
    <location>
        <begin position="66"/>
        <end position="90"/>
    </location>
</feature>
<accession>A0ABX0GVM8</accession>
<evidence type="ECO:0000256" key="1">
    <source>
        <dbReference type="ARBA" id="ARBA00000677"/>
    </source>
</evidence>
<comment type="subcellular location">
    <subcellularLocation>
        <location evidence="2">Cell membrane</location>
        <topology evidence="2">Single-pass type II membrane protein</topology>
    </subcellularLocation>
    <subcellularLocation>
        <location evidence="6">Membrane</location>
        <topology evidence="6">Single-pass type II membrane protein</topology>
    </subcellularLocation>
</comment>
<dbReference type="GO" id="GO:0009003">
    <property type="term" value="F:signal peptidase activity"/>
    <property type="evidence" value="ECO:0007669"/>
    <property type="project" value="UniProtKB-EC"/>
</dbReference>
<keyword evidence="10" id="KW-1185">Reference proteome</keyword>
<dbReference type="InterPro" id="IPR019758">
    <property type="entry name" value="Pept_S26A_signal_pept_1_CS"/>
</dbReference>
<dbReference type="PANTHER" id="PTHR43390:SF1">
    <property type="entry name" value="CHLOROPLAST PROCESSING PEPTIDASE"/>
    <property type="match status" value="1"/>
</dbReference>
<dbReference type="Proteomes" id="UP000800981">
    <property type="component" value="Unassembled WGS sequence"/>
</dbReference>
<evidence type="ECO:0000313" key="9">
    <source>
        <dbReference type="EMBL" id="NHC13338.1"/>
    </source>
</evidence>
<evidence type="ECO:0000256" key="3">
    <source>
        <dbReference type="ARBA" id="ARBA00009370"/>
    </source>
</evidence>
<evidence type="ECO:0000256" key="7">
    <source>
        <dbReference type="SAM" id="MobiDB-lite"/>
    </source>
</evidence>
<dbReference type="Gene3D" id="2.10.109.10">
    <property type="entry name" value="Umud Fragment, subunit A"/>
    <property type="match status" value="1"/>
</dbReference>
<comment type="catalytic activity">
    <reaction evidence="1 6">
        <text>Cleavage of hydrophobic, N-terminal signal or leader sequences from secreted and periplasmic proteins.</text>
        <dbReference type="EC" id="3.4.21.89"/>
    </reaction>
</comment>
<dbReference type="SUPFAM" id="SSF51306">
    <property type="entry name" value="LexA/Signal peptidase"/>
    <property type="match status" value="1"/>
</dbReference>
<keyword evidence="6" id="KW-1133">Transmembrane helix</keyword>
<dbReference type="Pfam" id="PF10502">
    <property type="entry name" value="Peptidase_S26"/>
    <property type="match status" value="1"/>
</dbReference>
<name>A0ABX0GVM8_9ACTN</name>
<dbReference type="InterPro" id="IPR036286">
    <property type="entry name" value="LexA/Signal_pep-like_sf"/>
</dbReference>
<dbReference type="InterPro" id="IPR000223">
    <property type="entry name" value="Pept_S26A_signal_pept_1"/>
</dbReference>
<sequence length="240" mass="25830">MAVEGPVPGQSLVPDEAGGPGAQAVEAPVPEPVPAGPARREIGPRGRRARARRVARRRRALALREAAFLAVAAVLGAVLIKAFLVEAFYIPSGSMEQTLHGCEGCSGNDRVLVWKLGTRLGDPERGDIVVFGTEGTRYAQLSSERDVIKRVIGVGGDEVRCCDPQGRVVVNGEPLDEPYVYEDNSMAFGPVTVPADQLWVMGDHRSDSQDSRFVGPIPVENVVGQAFVRVWPLHRLGLLH</sequence>
<dbReference type="PANTHER" id="PTHR43390">
    <property type="entry name" value="SIGNAL PEPTIDASE I"/>
    <property type="match status" value="1"/>
</dbReference>
<keyword evidence="6" id="KW-0472">Membrane</keyword>
<evidence type="ECO:0000256" key="6">
    <source>
        <dbReference type="RuleBase" id="RU362042"/>
    </source>
</evidence>
<dbReference type="EC" id="3.4.21.89" evidence="4 6"/>
<organism evidence="9 10">
    <name type="scientific">Motilibacter deserti</name>
    <dbReference type="NCBI Taxonomy" id="2714956"/>
    <lineage>
        <taxon>Bacteria</taxon>
        <taxon>Bacillati</taxon>
        <taxon>Actinomycetota</taxon>
        <taxon>Actinomycetes</taxon>
        <taxon>Motilibacterales</taxon>
        <taxon>Motilibacteraceae</taxon>
        <taxon>Motilibacter</taxon>
    </lineage>
</organism>
<dbReference type="PRINTS" id="PR00727">
    <property type="entry name" value="LEADERPTASE"/>
</dbReference>
<dbReference type="InterPro" id="IPR019533">
    <property type="entry name" value="Peptidase_S26"/>
</dbReference>
<feature type="region of interest" description="Disordered" evidence="7">
    <location>
        <begin position="1"/>
        <end position="49"/>
    </location>
</feature>
<comment type="similarity">
    <text evidence="3 6">Belongs to the peptidase S26 family.</text>
</comment>
<dbReference type="CDD" id="cd06530">
    <property type="entry name" value="S26_SPase_I"/>
    <property type="match status" value="1"/>
</dbReference>
<evidence type="ECO:0000256" key="4">
    <source>
        <dbReference type="ARBA" id="ARBA00013208"/>
    </source>
</evidence>
<keyword evidence="5 6" id="KW-0378">Hydrolase</keyword>
<proteinExistence type="inferred from homology"/>
<keyword evidence="6" id="KW-0812">Transmembrane</keyword>
<protein>
    <recommendedName>
        <fullName evidence="4 6">Signal peptidase I</fullName>
        <ecNumber evidence="4 6">3.4.21.89</ecNumber>
    </recommendedName>
</protein>
<evidence type="ECO:0000313" key="10">
    <source>
        <dbReference type="Proteomes" id="UP000800981"/>
    </source>
</evidence>
<feature type="domain" description="Peptidase S26" evidence="8">
    <location>
        <begin position="65"/>
        <end position="231"/>
    </location>
</feature>
<evidence type="ECO:0000256" key="5">
    <source>
        <dbReference type="ARBA" id="ARBA00022801"/>
    </source>
</evidence>
<evidence type="ECO:0000259" key="8">
    <source>
        <dbReference type="Pfam" id="PF10502"/>
    </source>
</evidence>
<comment type="caution">
    <text evidence="9">The sequence shown here is derived from an EMBL/GenBank/DDBJ whole genome shotgun (WGS) entry which is preliminary data.</text>
</comment>
<dbReference type="NCBIfam" id="TIGR02227">
    <property type="entry name" value="sigpep_I_bact"/>
    <property type="match status" value="1"/>
</dbReference>
<keyword evidence="6" id="KW-0645">Protease</keyword>
<gene>
    <name evidence="9" type="primary">lepB</name>
    <name evidence="9" type="ORF">G9H71_06030</name>
</gene>
<evidence type="ECO:0000256" key="2">
    <source>
        <dbReference type="ARBA" id="ARBA00004401"/>
    </source>
</evidence>
<reference evidence="9 10" key="1">
    <citation type="submission" date="2020-03" db="EMBL/GenBank/DDBJ databases">
        <title>Two novel Motilibacter sp.</title>
        <authorList>
            <person name="Liu S."/>
        </authorList>
    </citation>
    <scope>NUCLEOTIDE SEQUENCE [LARGE SCALE GENOMIC DNA]</scope>
    <source>
        <strain evidence="9 10">E257</strain>
    </source>
</reference>
<dbReference type="EMBL" id="JAANNP010000002">
    <property type="protein sequence ID" value="NHC13338.1"/>
    <property type="molecule type" value="Genomic_DNA"/>
</dbReference>